<dbReference type="InterPro" id="IPR011009">
    <property type="entry name" value="Kinase-like_dom_sf"/>
</dbReference>
<evidence type="ECO:0000256" key="1">
    <source>
        <dbReference type="SAM" id="MobiDB-lite"/>
    </source>
</evidence>
<feature type="region of interest" description="Disordered" evidence="1">
    <location>
        <begin position="1"/>
        <end position="47"/>
    </location>
</feature>
<evidence type="ECO:0000313" key="4">
    <source>
        <dbReference type="Proteomes" id="UP000323856"/>
    </source>
</evidence>
<dbReference type="EMBL" id="VOBL01000005">
    <property type="protein sequence ID" value="KAA0977946.1"/>
    <property type="molecule type" value="Genomic_DNA"/>
</dbReference>
<dbReference type="InterPro" id="IPR002575">
    <property type="entry name" value="Aminoglycoside_PTrfase"/>
</dbReference>
<proteinExistence type="predicted"/>
<keyword evidence="3" id="KW-0808">Transferase</keyword>
<comment type="caution">
    <text evidence="3">The sequence shown here is derived from an EMBL/GenBank/DDBJ whole genome shotgun (WGS) entry which is preliminary data.</text>
</comment>
<gene>
    <name evidence="3" type="ORF">FQ154_06730</name>
</gene>
<dbReference type="RefSeq" id="WP_149619111.1">
    <property type="nucleotide sequence ID" value="NZ_VOBL01000005.1"/>
</dbReference>
<reference evidence="3 4" key="1">
    <citation type="submission" date="2019-07" db="EMBL/GenBank/DDBJ databases">
        <title>Analysis of the biochemical properties, biological activity and biotechnological potential of siderophores and biosurfactants produced by Antarctic psychrotolerant bacteria.</title>
        <authorList>
            <person name="Styczynski M."/>
            <person name="Krucon T."/>
            <person name="Decewicz P."/>
            <person name="Dziewit L."/>
        </authorList>
    </citation>
    <scope>NUCLEOTIDE SEQUENCE [LARGE SCALE GENOMIC DNA]</scope>
    <source>
        <strain evidence="3 4">ANT_H27</strain>
    </source>
</reference>
<dbReference type="AlphaFoldDB" id="A0A5B0EGX4"/>
<evidence type="ECO:0000313" key="3">
    <source>
        <dbReference type="EMBL" id="KAA0977946.1"/>
    </source>
</evidence>
<accession>A0A5B0EGX4</accession>
<protein>
    <submittedName>
        <fullName evidence="3">Phosphotransferase</fullName>
    </submittedName>
</protein>
<organism evidence="3 4">
    <name type="scientific">Paeniglutamicibacter gangotriensis</name>
    <dbReference type="NCBI Taxonomy" id="254787"/>
    <lineage>
        <taxon>Bacteria</taxon>
        <taxon>Bacillati</taxon>
        <taxon>Actinomycetota</taxon>
        <taxon>Actinomycetes</taxon>
        <taxon>Micrococcales</taxon>
        <taxon>Micrococcaceae</taxon>
        <taxon>Paeniglutamicibacter</taxon>
    </lineage>
</organism>
<evidence type="ECO:0000259" key="2">
    <source>
        <dbReference type="Pfam" id="PF01636"/>
    </source>
</evidence>
<dbReference type="SUPFAM" id="SSF56112">
    <property type="entry name" value="Protein kinase-like (PK-like)"/>
    <property type="match status" value="1"/>
</dbReference>
<dbReference type="Gene3D" id="3.90.1200.10">
    <property type="match status" value="1"/>
</dbReference>
<feature type="compositionally biased region" description="Basic and acidic residues" evidence="1">
    <location>
        <begin position="31"/>
        <end position="47"/>
    </location>
</feature>
<dbReference type="Pfam" id="PF01636">
    <property type="entry name" value="APH"/>
    <property type="match status" value="1"/>
</dbReference>
<feature type="domain" description="Aminoglycoside phosphotransferase" evidence="2">
    <location>
        <begin position="211"/>
        <end position="392"/>
    </location>
</feature>
<dbReference type="GO" id="GO:0016740">
    <property type="term" value="F:transferase activity"/>
    <property type="evidence" value="ECO:0007669"/>
    <property type="project" value="UniProtKB-KW"/>
</dbReference>
<sequence length="484" mass="51162">MSSGVPDPIGPPPSSEPGQQTAPIDATGSPEDLKDLAAQRAENERADHEHLEALPEAIGELVRRLGGQVPPGNWDYSNHRIRIQHRPGAGISAMYRMPAGTGFSELGLSTEFIEPGLAGVASTRVFATHRREGVTVSGWIHPHDPRLPGLHLASNRALVREIWGEGELLIGLRTIAYRPLRRAVLSATFATLGPLRIKRTIYLKVGKPKAIAALRARHLLLADTTVPVPSIISRRALGTPTSGGSTSSARMGEPEDAAGVLALESGNGSPLSAAIRPHAGADLDPAEFIALLDSLPGSVMGLEPKAAWSDSLRRYLQAATLTLPHRAESLGDLVTRIEEHLAVSERGPLVPAHGDFYDANILLRNSRISALLDLDSLGPGHRIDDLACLLGHLAVLPTLGEKNAAAVAALERFGEVFQGHVDPRGLWARAAAVALTLIAGSRSLGAERGEAVAEARLQAVEALVCRADAFIGEDSSQGPSAEEP</sequence>
<dbReference type="OrthoDB" id="3837844at2"/>
<name>A0A5B0EGX4_9MICC</name>
<dbReference type="Proteomes" id="UP000323856">
    <property type="component" value="Unassembled WGS sequence"/>
</dbReference>